<dbReference type="Proteomes" id="UP000030758">
    <property type="component" value="Unassembled WGS sequence"/>
</dbReference>
<protein>
    <submittedName>
        <fullName evidence="1">Uncharacterized protein</fullName>
    </submittedName>
</protein>
<proteinExistence type="predicted"/>
<dbReference type="AlphaFoldDB" id="A0A085MYU4"/>
<organism evidence="1">
    <name type="scientific">Trichuris suis</name>
    <name type="common">pig whipworm</name>
    <dbReference type="NCBI Taxonomy" id="68888"/>
    <lineage>
        <taxon>Eukaryota</taxon>
        <taxon>Metazoa</taxon>
        <taxon>Ecdysozoa</taxon>
        <taxon>Nematoda</taxon>
        <taxon>Enoplea</taxon>
        <taxon>Dorylaimia</taxon>
        <taxon>Trichinellida</taxon>
        <taxon>Trichuridae</taxon>
        <taxon>Trichuris</taxon>
    </lineage>
</organism>
<accession>A0A085MYU4</accession>
<evidence type="ECO:0000313" key="1">
    <source>
        <dbReference type="EMBL" id="KFD62390.1"/>
    </source>
</evidence>
<dbReference type="EMBL" id="KL367596">
    <property type="protein sequence ID" value="KFD62390.1"/>
    <property type="molecule type" value="Genomic_DNA"/>
</dbReference>
<gene>
    <name evidence="1" type="ORF">M514_25398</name>
</gene>
<reference evidence="1" key="1">
    <citation type="journal article" date="2014" name="Nat. Genet.">
        <title>Genome and transcriptome of the porcine whipworm Trichuris suis.</title>
        <authorList>
            <person name="Jex A.R."/>
            <person name="Nejsum P."/>
            <person name="Schwarz E.M."/>
            <person name="Hu L."/>
            <person name="Young N.D."/>
            <person name="Hall R.S."/>
            <person name="Korhonen P.K."/>
            <person name="Liao S."/>
            <person name="Thamsborg S."/>
            <person name="Xia J."/>
            <person name="Xu P."/>
            <person name="Wang S."/>
            <person name="Scheerlinck J.P."/>
            <person name="Hofmann A."/>
            <person name="Sternberg P.W."/>
            <person name="Wang J."/>
            <person name="Gasser R.B."/>
        </authorList>
    </citation>
    <scope>NUCLEOTIDE SEQUENCE [LARGE SCALE GENOMIC DNA]</scope>
    <source>
        <strain evidence="1">DCEP-RM93F</strain>
    </source>
</reference>
<sequence>MSIVFRRCRGAAWELSQWLIQPLPRSPPIVIQNPHDRLSSFEKFEMNYAEVGPKNNEHCISQVQRSGLGTFSVAHPTTATIAADCHTKPTFHLQ</sequence>
<name>A0A085MYU4_9BILA</name>